<dbReference type="STRING" id="1763534.GCA_001831475_01076"/>
<dbReference type="OrthoDB" id="9801697at2"/>
<evidence type="ECO:0000313" key="4">
    <source>
        <dbReference type="EMBL" id="OCB76570.1"/>
    </source>
</evidence>
<keyword evidence="2" id="KW-0677">Repeat</keyword>
<keyword evidence="3" id="KW-0012">Acyltransferase</keyword>
<keyword evidence="5" id="KW-1185">Reference proteome</keyword>
<evidence type="ECO:0000256" key="3">
    <source>
        <dbReference type="ARBA" id="ARBA00023315"/>
    </source>
</evidence>
<dbReference type="AlphaFoldDB" id="A0A1B9E3Q5"/>
<dbReference type="EMBL" id="LVEP01000022">
    <property type="protein sequence ID" value="OCB76570.1"/>
    <property type="molecule type" value="Genomic_DNA"/>
</dbReference>
<evidence type="ECO:0000313" key="5">
    <source>
        <dbReference type="Proteomes" id="UP000093510"/>
    </source>
</evidence>
<evidence type="ECO:0008006" key="6">
    <source>
        <dbReference type="Google" id="ProtNLM"/>
    </source>
</evidence>
<dbReference type="PROSITE" id="PS00101">
    <property type="entry name" value="HEXAPEP_TRANSFERASES"/>
    <property type="match status" value="1"/>
</dbReference>
<dbReference type="CDD" id="cd04647">
    <property type="entry name" value="LbH_MAT_like"/>
    <property type="match status" value="1"/>
</dbReference>
<keyword evidence="1" id="KW-0808">Transferase</keyword>
<dbReference type="Pfam" id="PF00132">
    <property type="entry name" value="Hexapep"/>
    <property type="match status" value="1"/>
</dbReference>
<accession>A0A1B9E3Q5</accession>
<sequence>MMYLFKILSNLFGYNVSIKINSLRNYLLSISLSSKLNMEKELARFQYPIKIQGFKNIKIGKNFTSGKNFRIQAIDKYNGFTYSPHINIGDNVVINPNCQIVAIDNISIGNNVLIASNVFISDHSHGDKFFKDIETPPALRKLDSKGSISIAENVWVGQNVSILSNVSIGRNAIIGANSVVTKDIPEYAIAAGIPAKVIKILKINNVSE</sequence>
<comment type="caution">
    <text evidence="4">The sequence shown here is derived from an EMBL/GenBank/DDBJ whole genome shotgun (WGS) entry which is preliminary data.</text>
</comment>
<proteinExistence type="predicted"/>
<gene>
    <name evidence="4" type="ORF">LPBF_06465</name>
</gene>
<dbReference type="PANTHER" id="PTHR23416:SF78">
    <property type="entry name" value="LIPOPOLYSACCHARIDE BIOSYNTHESIS O-ACETYL TRANSFERASE WBBJ-RELATED"/>
    <property type="match status" value="1"/>
</dbReference>
<name>A0A1B9E3Q5_9FLAO</name>
<dbReference type="InterPro" id="IPR011004">
    <property type="entry name" value="Trimer_LpxA-like_sf"/>
</dbReference>
<dbReference type="SUPFAM" id="SSF51161">
    <property type="entry name" value="Trimeric LpxA-like enzymes"/>
    <property type="match status" value="1"/>
</dbReference>
<evidence type="ECO:0000256" key="2">
    <source>
        <dbReference type="ARBA" id="ARBA00022737"/>
    </source>
</evidence>
<dbReference type="GO" id="GO:0016746">
    <property type="term" value="F:acyltransferase activity"/>
    <property type="evidence" value="ECO:0007669"/>
    <property type="project" value="UniProtKB-KW"/>
</dbReference>
<dbReference type="Proteomes" id="UP000093510">
    <property type="component" value="Unassembled WGS sequence"/>
</dbReference>
<dbReference type="Gene3D" id="2.160.10.10">
    <property type="entry name" value="Hexapeptide repeat proteins"/>
    <property type="match status" value="1"/>
</dbReference>
<dbReference type="PANTHER" id="PTHR23416">
    <property type="entry name" value="SIALIC ACID SYNTHASE-RELATED"/>
    <property type="match status" value="1"/>
</dbReference>
<evidence type="ECO:0000256" key="1">
    <source>
        <dbReference type="ARBA" id="ARBA00022679"/>
    </source>
</evidence>
<protein>
    <recommendedName>
        <fullName evidence="6">Acetyltransferase</fullName>
    </recommendedName>
</protein>
<dbReference type="InterPro" id="IPR001451">
    <property type="entry name" value="Hexapep"/>
</dbReference>
<reference evidence="4 5" key="1">
    <citation type="submission" date="2016-03" db="EMBL/GenBank/DDBJ databases">
        <authorList>
            <person name="Ploux O."/>
        </authorList>
    </citation>
    <scope>NUCLEOTIDE SEQUENCE [LARGE SCALE GENOMIC DNA]</scope>
    <source>
        <strain evidence="4 5">LPB0076</strain>
    </source>
</reference>
<organism evidence="4 5">
    <name type="scientific">Flavobacterium crassostreae</name>
    <dbReference type="NCBI Taxonomy" id="1763534"/>
    <lineage>
        <taxon>Bacteria</taxon>
        <taxon>Pseudomonadati</taxon>
        <taxon>Bacteroidota</taxon>
        <taxon>Flavobacteriia</taxon>
        <taxon>Flavobacteriales</taxon>
        <taxon>Flavobacteriaceae</taxon>
        <taxon>Flavobacterium</taxon>
    </lineage>
</organism>
<dbReference type="InterPro" id="IPR018357">
    <property type="entry name" value="Hexapep_transf_CS"/>
</dbReference>
<dbReference type="InterPro" id="IPR051159">
    <property type="entry name" value="Hexapeptide_acetyltransf"/>
</dbReference>